<dbReference type="EMBL" id="LAZR01000982">
    <property type="protein sequence ID" value="KKN53227.1"/>
    <property type="molecule type" value="Genomic_DNA"/>
</dbReference>
<proteinExistence type="predicted"/>
<accession>A0A0F9RTI2</accession>
<name>A0A0F9RTI2_9ZZZZ</name>
<dbReference type="AlphaFoldDB" id="A0A0F9RTI2"/>
<organism evidence="1">
    <name type="scientific">marine sediment metagenome</name>
    <dbReference type="NCBI Taxonomy" id="412755"/>
    <lineage>
        <taxon>unclassified sequences</taxon>
        <taxon>metagenomes</taxon>
        <taxon>ecological metagenomes</taxon>
    </lineage>
</organism>
<evidence type="ECO:0000313" key="1">
    <source>
        <dbReference type="EMBL" id="KKN53227.1"/>
    </source>
</evidence>
<gene>
    <name evidence="1" type="ORF">LCGC14_0604640</name>
</gene>
<reference evidence="1" key="1">
    <citation type="journal article" date="2015" name="Nature">
        <title>Complex archaea that bridge the gap between prokaryotes and eukaryotes.</title>
        <authorList>
            <person name="Spang A."/>
            <person name="Saw J.H."/>
            <person name="Jorgensen S.L."/>
            <person name="Zaremba-Niedzwiedzka K."/>
            <person name="Martijn J."/>
            <person name="Lind A.E."/>
            <person name="van Eijk R."/>
            <person name="Schleper C."/>
            <person name="Guy L."/>
            <person name="Ettema T.J."/>
        </authorList>
    </citation>
    <scope>NUCLEOTIDE SEQUENCE</scope>
</reference>
<sequence>MIDKYLQREIVLDKKEPKEIKFIEDPYSFDKCERCEKKTTEIIMSVFNTQMICLECSEKENENKIHKEKKGNRNY</sequence>
<comment type="caution">
    <text evidence="1">The sequence shown here is derived from an EMBL/GenBank/DDBJ whole genome shotgun (WGS) entry which is preliminary data.</text>
</comment>
<protein>
    <submittedName>
        <fullName evidence="1">Uncharacterized protein</fullName>
    </submittedName>
</protein>